<sequence length="44" mass="4981">DPTGHYVASIRNIPYENSIWVVVQNTGPAPVTFSQLFVKYTIKE</sequence>
<proteinExistence type="predicted"/>
<comment type="caution">
    <text evidence="1">The sequence shown here is derived from an EMBL/GenBank/DDBJ whole genome shotgun (WGS) entry which is preliminary data.</text>
</comment>
<dbReference type="AlphaFoldDB" id="X1N4J5"/>
<gene>
    <name evidence="1" type="ORF">S06H3_09070</name>
</gene>
<reference evidence="1" key="1">
    <citation type="journal article" date="2014" name="Front. Microbiol.">
        <title>High frequency of phylogenetically diverse reductive dehalogenase-homologous genes in deep subseafloor sedimentary metagenomes.</title>
        <authorList>
            <person name="Kawai M."/>
            <person name="Futagami T."/>
            <person name="Toyoda A."/>
            <person name="Takaki Y."/>
            <person name="Nishi S."/>
            <person name="Hori S."/>
            <person name="Arai W."/>
            <person name="Tsubouchi T."/>
            <person name="Morono Y."/>
            <person name="Uchiyama I."/>
            <person name="Ito T."/>
            <person name="Fujiyama A."/>
            <person name="Inagaki F."/>
            <person name="Takami H."/>
        </authorList>
    </citation>
    <scope>NUCLEOTIDE SEQUENCE</scope>
    <source>
        <strain evidence="1">Expedition CK06-06</strain>
    </source>
</reference>
<name>X1N4J5_9ZZZZ</name>
<organism evidence="1">
    <name type="scientific">marine sediment metagenome</name>
    <dbReference type="NCBI Taxonomy" id="412755"/>
    <lineage>
        <taxon>unclassified sequences</taxon>
        <taxon>metagenomes</taxon>
        <taxon>ecological metagenomes</taxon>
    </lineage>
</organism>
<dbReference type="EMBL" id="BARV01003929">
    <property type="protein sequence ID" value="GAI13524.1"/>
    <property type="molecule type" value="Genomic_DNA"/>
</dbReference>
<evidence type="ECO:0000313" key="1">
    <source>
        <dbReference type="EMBL" id="GAI13524.1"/>
    </source>
</evidence>
<accession>X1N4J5</accession>
<feature type="non-terminal residue" evidence="1">
    <location>
        <position position="1"/>
    </location>
</feature>
<protein>
    <submittedName>
        <fullName evidence="1">Uncharacterized protein</fullName>
    </submittedName>
</protein>